<comment type="caution">
    <text evidence="1">The sequence shown here is derived from an EMBL/GenBank/DDBJ whole genome shotgun (WGS) entry which is preliminary data.</text>
</comment>
<dbReference type="Proteomes" id="UP000241436">
    <property type="component" value="Unassembled WGS sequence"/>
</dbReference>
<dbReference type="AlphaFoldDB" id="A0A2T4TXC5"/>
<dbReference type="InterPro" id="IPR027417">
    <property type="entry name" value="P-loop_NTPase"/>
</dbReference>
<organism evidence="1 2">
    <name type="scientific">Candidatus Methylomirabilis limnetica</name>
    <dbReference type="NCBI Taxonomy" id="2033718"/>
    <lineage>
        <taxon>Bacteria</taxon>
        <taxon>Candidatus Methylomirabilota</taxon>
        <taxon>Candidatus Methylomirabilia</taxon>
        <taxon>Candidatus Methylomirabilales</taxon>
        <taxon>Candidatus Methylomirabilaceae</taxon>
        <taxon>Candidatus Methylomirabilis</taxon>
    </lineage>
</organism>
<dbReference type="RefSeq" id="WP_107562573.1">
    <property type="nucleotide sequence ID" value="NZ_NVQC01000022.1"/>
</dbReference>
<keyword evidence="2" id="KW-1185">Reference proteome</keyword>
<gene>
    <name evidence="1" type="ORF">CLG94_08440</name>
</gene>
<evidence type="ECO:0000313" key="1">
    <source>
        <dbReference type="EMBL" id="PTL35774.1"/>
    </source>
</evidence>
<name>A0A2T4TXC5_9BACT</name>
<reference evidence="2" key="2">
    <citation type="journal article" date="2018" name="Environ. Microbiol.">
        <title>Bloom of a denitrifying methanotroph, 'Candidatus Methylomirabilis limnetica', in a deep stratified lake.</title>
        <authorList>
            <person name="Graf J.S."/>
            <person name="Mayr M.J."/>
            <person name="Marchant H.K."/>
            <person name="Tienken D."/>
            <person name="Hach P.F."/>
            <person name="Brand A."/>
            <person name="Schubert C.J."/>
            <person name="Kuypers M.M."/>
            <person name="Milucka J."/>
        </authorList>
    </citation>
    <scope>NUCLEOTIDE SEQUENCE [LARGE SCALE GENOMIC DNA]</scope>
    <source>
        <strain evidence="2">Zug</strain>
    </source>
</reference>
<dbReference type="EMBL" id="NVQC01000022">
    <property type="protein sequence ID" value="PTL35774.1"/>
    <property type="molecule type" value="Genomic_DNA"/>
</dbReference>
<evidence type="ECO:0000313" key="2">
    <source>
        <dbReference type="Proteomes" id="UP000241436"/>
    </source>
</evidence>
<dbReference type="SUPFAM" id="SSF52540">
    <property type="entry name" value="P-loop containing nucleoside triphosphate hydrolases"/>
    <property type="match status" value="1"/>
</dbReference>
<reference evidence="1 2" key="1">
    <citation type="submission" date="2017-09" db="EMBL/GenBank/DDBJ databases">
        <title>Bloom of a denitrifying methanotroph, Candidatus Methylomirabilis limnetica, in a deep stratified lake.</title>
        <authorList>
            <person name="Graf J.S."/>
            <person name="Marchant H.K."/>
            <person name="Tienken D."/>
            <person name="Hach P.F."/>
            <person name="Brand A."/>
            <person name="Schubert C.J."/>
            <person name="Kuypers M.M."/>
            <person name="Milucka J."/>
        </authorList>
    </citation>
    <scope>NUCLEOTIDE SEQUENCE [LARGE SCALE GENOMIC DNA]</scope>
    <source>
        <strain evidence="1 2">Zug</strain>
    </source>
</reference>
<dbReference type="Gene3D" id="3.40.50.300">
    <property type="entry name" value="P-loop containing nucleotide triphosphate hydrolases"/>
    <property type="match status" value="1"/>
</dbReference>
<sequence length="234" mass="25685">MQRVLTPKPPLSQFTCALDRWSAQGGLVLLYGSEDVLAYALLAIASLLAKGEHVVFIDSANTVNPFLIAEVATRMNRQPKELLDCLHISRTFTVHQLEALITERIARALHTYASRILIASGFLHNLYDEDVAPREAWRIFRKAVAHLRALADAGTLVLVVCPTPAARSEPGRTIRLRDRDGLLDALIATADRVVKLVTSTTSATLSTGLSLEKSVMVRSTAKRLDRLSGLAYET</sequence>
<dbReference type="OrthoDB" id="9815391at2"/>
<accession>A0A2T4TXC5</accession>
<proteinExistence type="predicted"/>
<protein>
    <submittedName>
        <fullName evidence="1">Uncharacterized protein</fullName>
    </submittedName>
</protein>